<dbReference type="CDD" id="cd02440">
    <property type="entry name" value="AdoMet_MTases"/>
    <property type="match status" value="1"/>
</dbReference>
<gene>
    <name evidence="3" type="ORF">A1359_18680</name>
</gene>
<dbReference type="Pfam" id="PF13649">
    <property type="entry name" value="Methyltransf_25"/>
    <property type="match status" value="1"/>
</dbReference>
<evidence type="ECO:0000256" key="1">
    <source>
        <dbReference type="ARBA" id="ARBA00022679"/>
    </source>
</evidence>
<proteinExistence type="predicted"/>
<protein>
    <recommendedName>
        <fullName evidence="2">Methyltransferase domain-containing protein</fullName>
    </recommendedName>
</protein>
<dbReference type="RefSeq" id="WP_066988242.1">
    <property type="nucleotide sequence ID" value="NZ_LUUI01000170.1"/>
</dbReference>
<accession>A0A177MVL8</accession>
<dbReference type="EMBL" id="LUUI01000170">
    <property type="protein sequence ID" value="OAI09642.1"/>
    <property type="molecule type" value="Genomic_DNA"/>
</dbReference>
<evidence type="ECO:0000259" key="2">
    <source>
        <dbReference type="Pfam" id="PF13649"/>
    </source>
</evidence>
<keyword evidence="4" id="KW-1185">Reference proteome</keyword>
<dbReference type="GO" id="GO:0016740">
    <property type="term" value="F:transferase activity"/>
    <property type="evidence" value="ECO:0007669"/>
    <property type="project" value="UniProtKB-KW"/>
</dbReference>
<dbReference type="PANTHER" id="PTHR43861">
    <property type="entry name" value="TRANS-ACONITATE 2-METHYLTRANSFERASE-RELATED"/>
    <property type="match status" value="1"/>
</dbReference>
<keyword evidence="1" id="KW-0808">Transferase</keyword>
<organism evidence="3 4">
    <name type="scientific">Methylomonas lenta</name>
    <dbReference type="NCBI Taxonomy" id="980561"/>
    <lineage>
        <taxon>Bacteria</taxon>
        <taxon>Pseudomonadati</taxon>
        <taxon>Pseudomonadota</taxon>
        <taxon>Gammaproteobacteria</taxon>
        <taxon>Methylococcales</taxon>
        <taxon>Methylococcaceae</taxon>
        <taxon>Methylomonas</taxon>
    </lineage>
</organism>
<feature type="domain" description="Methyltransferase" evidence="2">
    <location>
        <begin position="53"/>
        <end position="145"/>
    </location>
</feature>
<dbReference type="AlphaFoldDB" id="A0A177MVL8"/>
<evidence type="ECO:0000313" key="3">
    <source>
        <dbReference type="EMBL" id="OAI09642.1"/>
    </source>
</evidence>
<dbReference type="STRING" id="980561.A1359_18680"/>
<dbReference type="SUPFAM" id="SSF53335">
    <property type="entry name" value="S-adenosyl-L-methionine-dependent methyltransferases"/>
    <property type="match status" value="1"/>
</dbReference>
<dbReference type="OrthoDB" id="326627at2"/>
<dbReference type="InterPro" id="IPR041698">
    <property type="entry name" value="Methyltransf_25"/>
</dbReference>
<reference evidence="3 4" key="1">
    <citation type="submission" date="2016-03" db="EMBL/GenBank/DDBJ databases">
        <authorList>
            <person name="Ploux O."/>
        </authorList>
    </citation>
    <scope>NUCLEOTIDE SEQUENCE [LARGE SCALE GENOMIC DNA]</scope>
    <source>
        <strain evidence="3 4">R-45370</strain>
    </source>
</reference>
<dbReference type="InterPro" id="IPR029063">
    <property type="entry name" value="SAM-dependent_MTases_sf"/>
</dbReference>
<evidence type="ECO:0000313" key="4">
    <source>
        <dbReference type="Proteomes" id="UP000078476"/>
    </source>
</evidence>
<dbReference type="Gene3D" id="3.40.50.150">
    <property type="entry name" value="Vaccinia Virus protein VP39"/>
    <property type="match status" value="1"/>
</dbReference>
<sequence>MDKLVEQQREHFNEISEKYFEARKHPNHLLLKKLIWEKFLKRNRCIGAEVKRVLEPMCGMAEGYEILSKNLIQNFVYQGFDYSENMVEIARTQNPLLKIEWNDVTTYQASGDLFDLIILIGGLHHVYSRTQDILKNLGNSLLPGGYFLSFEPTHDNWLARRIRQRVYKSNDLFDDDTEQGFEYPDLDRYFKNAGYEKVDEVYPGLIAYILYYNPDAFPMLNVGGKYIVKSLFAIDRLFWGNWIGRKLSFATLSLWRRI</sequence>
<dbReference type="Proteomes" id="UP000078476">
    <property type="component" value="Unassembled WGS sequence"/>
</dbReference>
<comment type="caution">
    <text evidence="3">The sequence shown here is derived from an EMBL/GenBank/DDBJ whole genome shotgun (WGS) entry which is preliminary data.</text>
</comment>
<name>A0A177MVL8_9GAMM</name>
<dbReference type="PANTHER" id="PTHR43861:SF6">
    <property type="entry name" value="METHYLTRANSFERASE TYPE 11"/>
    <property type="match status" value="1"/>
</dbReference>